<name>A0A2V3ITS0_9FLOR</name>
<evidence type="ECO:0000256" key="1">
    <source>
        <dbReference type="ARBA" id="ARBA00004141"/>
    </source>
</evidence>
<evidence type="ECO:0000256" key="2">
    <source>
        <dbReference type="ARBA" id="ARBA00005227"/>
    </source>
</evidence>
<feature type="signal peptide" evidence="7">
    <location>
        <begin position="1"/>
        <end position="33"/>
    </location>
</feature>
<comment type="caution">
    <text evidence="8">The sequence shown here is derived from an EMBL/GenBank/DDBJ whole genome shotgun (WGS) entry which is preliminary data.</text>
</comment>
<keyword evidence="3 7" id="KW-0812">Transmembrane</keyword>
<keyword evidence="9" id="KW-1185">Reference proteome</keyword>
<dbReference type="PANTHER" id="PTHR10766:SF177">
    <property type="entry name" value="TRANSMEMBRANE 9 SUPERFAMILY MEMBER 1"/>
    <property type="match status" value="1"/>
</dbReference>
<sequence>MPPFLAMRHRWPKSLIVMLKLLALLSLVSPVLGSRGQLYQDGQVIDVWVNKVAPYSSPTESYEFYEKMPWCKPQTLVHRSLKLGETLAGDHLVRSLYNITFRESLHDHLLCEQSLTPQQVNQFAYAIKKRFVYDMLVDNLPIKLFVGEISDEEATTKLHLYTHIEFVFSINGNHIIEASATPDKPVELVPGQHANIRFSYSVSWQETEFPVDRRADKYRDPFHMRDREIHWFSIGNAVLIAVLLMGLLGSILLRVVRKDFREYEALEAEDDSDDYGWKLLYADVFRFPKYLTLLCPLLGTGVQLLILCFTLLMFGALEFFHPLSRGAIYTTAVCSYAATAGIAGFTSGYLYKQMGGSAWVRNAMVTVFVFCGPASSIWVYLNSVALLYKSTRALPLWTIASVAALWALVTIPLTVLGAIIGKNQSRPCDSPGRTTKIPREIPKGPWYRRPQFLALVCGLMPFSSIYVELYFMFGALWGHKIFQVYEMLAIVFIILMLVTIITTASAVYFQLVAENYKWVWSSLAYGGSVGAYIFVYSAYYYYIRSPLEGFMQASFFFGYMLLVSYAFFLMCGTVGFFSARKFVRFLYTSIKSD</sequence>
<comment type="subcellular location">
    <subcellularLocation>
        <location evidence="1">Membrane</location>
        <topology evidence="1">Multi-pass membrane protein</topology>
    </subcellularLocation>
</comment>
<feature type="transmembrane region" description="Helical" evidence="7">
    <location>
        <begin position="229"/>
        <end position="253"/>
    </location>
</feature>
<organism evidence="8 9">
    <name type="scientific">Gracilariopsis chorda</name>
    <dbReference type="NCBI Taxonomy" id="448386"/>
    <lineage>
        <taxon>Eukaryota</taxon>
        <taxon>Rhodophyta</taxon>
        <taxon>Florideophyceae</taxon>
        <taxon>Rhodymeniophycidae</taxon>
        <taxon>Gracilariales</taxon>
        <taxon>Gracilariaceae</taxon>
        <taxon>Gracilariopsis</taxon>
    </lineage>
</organism>
<comment type="similarity">
    <text evidence="2 7">Belongs to the nonaspanin (TM9SF) (TC 9.A.2) family.</text>
</comment>
<accession>A0A2V3ITS0</accession>
<evidence type="ECO:0000256" key="4">
    <source>
        <dbReference type="ARBA" id="ARBA00022729"/>
    </source>
</evidence>
<feature type="transmembrane region" description="Helical" evidence="7">
    <location>
        <begin position="555"/>
        <end position="577"/>
    </location>
</feature>
<evidence type="ECO:0000256" key="5">
    <source>
        <dbReference type="ARBA" id="ARBA00022989"/>
    </source>
</evidence>
<protein>
    <recommendedName>
        <fullName evidence="7">Transmembrane 9 superfamily member</fullName>
    </recommendedName>
</protein>
<keyword evidence="5 7" id="KW-1133">Transmembrane helix</keyword>
<keyword evidence="6 7" id="KW-0472">Membrane</keyword>
<evidence type="ECO:0000256" key="6">
    <source>
        <dbReference type="ARBA" id="ARBA00023136"/>
    </source>
</evidence>
<feature type="transmembrane region" description="Helical" evidence="7">
    <location>
        <begin position="489"/>
        <end position="511"/>
    </location>
</feature>
<dbReference type="Proteomes" id="UP000247409">
    <property type="component" value="Unassembled WGS sequence"/>
</dbReference>
<dbReference type="PANTHER" id="PTHR10766">
    <property type="entry name" value="TRANSMEMBRANE 9 SUPERFAMILY PROTEIN"/>
    <property type="match status" value="1"/>
</dbReference>
<evidence type="ECO:0000313" key="8">
    <source>
        <dbReference type="EMBL" id="PXF45528.1"/>
    </source>
</evidence>
<dbReference type="Pfam" id="PF02990">
    <property type="entry name" value="EMP70"/>
    <property type="match status" value="1"/>
</dbReference>
<dbReference type="GO" id="GO:0016020">
    <property type="term" value="C:membrane"/>
    <property type="evidence" value="ECO:0007669"/>
    <property type="project" value="UniProtKB-SubCell"/>
</dbReference>
<feature type="transmembrane region" description="Helical" evidence="7">
    <location>
        <begin position="523"/>
        <end position="543"/>
    </location>
</feature>
<keyword evidence="4 7" id="KW-0732">Signal</keyword>
<feature type="transmembrane region" description="Helical" evidence="7">
    <location>
        <begin position="394"/>
        <end position="420"/>
    </location>
</feature>
<evidence type="ECO:0000313" key="9">
    <source>
        <dbReference type="Proteomes" id="UP000247409"/>
    </source>
</evidence>
<dbReference type="EMBL" id="NBIV01000059">
    <property type="protein sequence ID" value="PXF45528.1"/>
    <property type="molecule type" value="Genomic_DNA"/>
</dbReference>
<feature type="transmembrane region" description="Helical" evidence="7">
    <location>
        <begin position="290"/>
        <end position="314"/>
    </location>
</feature>
<dbReference type="AlphaFoldDB" id="A0A2V3ITS0"/>
<feature type="transmembrane region" description="Helical" evidence="7">
    <location>
        <begin position="363"/>
        <end position="388"/>
    </location>
</feature>
<feature type="transmembrane region" description="Helical" evidence="7">
    <location>
        <begin position="452"/>
        <end position="477"/>
    </location>
</feature>
<evidence type="ECO:0000256" key="3">
    <source>
        <dbReference type="ARBA" id="ARBA00022692"/>
    </source>
</evidence>
<feature type="chain" id="PRO_5015801106" description="Transmembrane 9 superfamily member" evidence="7">
    <location>
        <begin position="34"/>
        <end position="593"/>
    </location>
</feature>
<feature type="transmembrane region" description="Helical" evidence="7">
    <location>
        <begin position="326"/>
        <end position="351"/>
    </location>
</feature>
<dbReference type="GO" id="GO:0072657">
    <property type="term" value="P:protein localization to membrane"/>
    <property type="evidence" value="ECO:0007669"/>
    <property type="project" value="TreeGrafter"/>
</dbReference>
<evidence type="ECO:0000256" key="7">
    <source>
        <dbReference type="RuleBase" id="RU363079"/>
    </source>
</evidence>
<dbReference type="InterPro" id="IPR004240">
    <property type="entry name" value="EMP70"/>
</dbReference>
<reference evidence="8 9" key="1">
    <citation type="journal article" date="2018" name="Mol. Biol. Evol.">
        <title>Analysis of the draft genome of the red seaweed Gracilariopsis chorda provides insights into genome size evolution in Rhodophyta.</title>
        <authorList>
            <person name="Lee J."/>
            <person name="Yang E.C."/>
            <person name="Graf L."/>
            <person name="Yang J.H."/>
            <person name="Qiu H."/>
            <person name="Zel Zion U."/>
            <person name="Chan C.X."/>
            <person name="Stephens T.G."/>
            <person name="Weber A.P.M."/>
            <person name="Boo G.H."/>
            <person name="Boo S.M."/>
            <person name="Kim K.M."/>
            <person name="Shin Y."/>
            <person name="Jung M."/>
            <person name="Lee S.J."/>
            <person name="Yim H.S."/>
            <person name="Lee J.H."/>
            <person name="Bhattacharya D."/>
            <person name="Yoon H.S."/>
        </authorList>
    </citation>
    <scope>NUCLEOTIDE SEQUENCE [LARGE SCALE GENOMIC DNA]</scope>
    <source>
        <strain evidence="8 9">SKKU-2015</strain>
        <tissue evidence="8">Whole body</tissue>
    </source>
</reference>
<gene>
    <name evidence="8" type="ORF">BWQ96_04730</name>
</gene>
<dbReference type="OrthoDB" id="1666796at2759"/>
<proteinExistence type="inferred from homology"/>